<dbReference type="PROSITE" id="PS00916">
    <property type="entry name" value="PI3_4_KINASE_2"/>
    <property type="match status" value="1"/>
</dbReference>
<feature type="domain" description="PIK helical" evidence="9">
    <location>
        <begin position="151"/>
        <end position="339"/>
    </location>
</feature>
<dbReference type="EC" id="2.7.1.67" evidence="2"/>
<dbReference type="InterPro" id="IPR016024">
    <property type="entry name" value="ARM-type_fold"/>
</dbReference>
<dbReference type="Proteomes" id="UP000694941">
    <property type="component" value="Unplaced"/>
</dbReference>
<comment type="subcellular location">
    <subcellularLocation>
        <location evidence="1">Mitochondrion outer membrane</location>
        <topology evidence="1">Peripheral membrane protein</topology>
    </subcellularLocation>
    <subcellularLocation>
        <location evidence="6">Rough endoplasmic reticulum membrane</location>
        <topology evidence="6">Peripheral membrane protein</topology>
    </subcellularLocation>
</comment>
<evidence type="ECO:0000256" key="1">
    <source>
        <dbReference type="ARBA" id="ARBA00004450"/>
    </source>
</evidence>
<dbReference type="InterPro" id="IPR057754">
    <property type="entry name" value="PI4-kinase_beta/PIK1_cat"/>
</dbReference>
<feature type="domain" description="PI3K/PI4K catalytic" evidence="8">
    <location>
        <begin position="652"/>
        <end position="919"/>
    </location>
</feature>
<dbReference type="InterPro" id="IPR000403">
    <property type="entry name" value="PI3/4_kinase_cat_dom"/>
</dbReference>
<evidence type="ECO:0000256" key="7">
    <source>
        <dbReference type="ARBA" id="ARBA00039877"/>
    </source>
</evidence>
<gene>
    <name evidence="11" type="primary">LOC106457848</name>
</gene>
<evidence type="ECO:0000259" key="8">
    <source>
        <dbReference type="PROSITE" id="PS50290"/>
    </source>
</evidence>
<dbReference type="InterPro" id="IPR018936">
    <property type="entry name" value="PI3/4_kinase_CS"/>
</dbReference>
<dbReference type="PROSITE" id="PS00915">
    <property type="entry name" value="PI3_4_KINASE_1"/>
    <property type="match status" value="1"/>
</dbReference>
<evidence type="ECO:0000259" key="9">
    <source>
        <dbReference type="PROSITE" id="PS51545"/>
    </source>
</evidence>
<evidence type="ECO:0000256" key="6">
    <source>
        <dbReference type="ARBA" id="ARBA00037860"/>
    </source>
</evidence>
<reference evidence="11" key="1">
    <citation type="submission" date="2025-08" db="UniProtKB">
        <authorList>
            <consortium name="RefSeq"/>
        </authorList>
    </citation>
    <scope>IDENTIFICATION</scope>
    <source>
        <tissue evidence="11">Muscle</tissue>
    </source>
</reference>
<dbReference type="Pfam" id="PF21245">
    <property type="entry name" value="PI4KB-PIK1_PIK"/>
    <property type="match status" value="1"/>
</dbReference>
<accession>A0ABM1S7K5</accession>
<evidence type="ECO:0000313" key="10">
    <source>
        <dbReference type="Proteomes" id="UP000694941"/>
    </source>
</evidence>
<dbReference type="InterPro" id="IPR015433">
    <property type="entry name" value="PI3/4_kinase"/>
</dbReference>
<keyword evidence="3" id="KW-0808">Transferase</keyword>
<evidence type="ECO:0000256" key="3">
    <source>
        <dbReference type="ARBA" id="ARBA00022679"/>
    </source>
</evidence>
<dbReference type="InterPro" id="IPR036940">
    <property type="entry name" value="PI3/4_kinase_cat_sf"/>
</dbReference>
<keyword evidence="10" id="KW-1185">Reference proteome</keyword>
<dbReference type="InterPro" id="IPR011009">
    <property type="entry name" value="Kinase-like_dom_sf"/>
</dbReference>
<dbReference type="InterPro" id="IPR042236">
    <property type="entry name" value="PI3K_accessory_sf"/>
</dbReference>
<dbReference type="Gene3D" id="3.30.1010.10">
    <property type="entry name" value="Phosphatidylinositol 3-kinase Catalytic Subunit, Chain A, domain 4"/>
    <property type="match status" value="1"/>
</dbReference>
<keyword evidence="4" id="KW-0418">Kinase</keyword>
<dbReference type="Gene3D" id="1.25.40.70">
    <property type="entry name" value="Phosphatidylinositol 3-kinase, accessory domain (PIK)"/>
    <property type="match status" value="1"/>
</dbReference>
<evidence type="ECO:0000256" key="2">
    <source>
        <dbReference type="ARBA" id="ARBA00012169"/>
    </source>
</evidence>
<dbReference type="CDD" id="cd05168">
    <property type="entry name" value="PI4Kc_III_beta"/>
    <property type="match status" value="1"/>
</dbReference>
<dbReference type="PANTHER" id="PTHR10048:SF22">
    <property type="entry name" value="PHOSPHATIDYLINOSITOL 4-KINASE BETA"/>
    <property type="match status" value="1"/>
</dbReference>
<dbReference type="RefSeq" id="XP_022239610.1">
    <property type="nucleotide sequence ID" value="XM_022383902.1"/>
</dbReference>
<dbReference type="InterPro" id="IPR049160">
    <property type="entry name" value="PI4KB-PIK1_PIK"/>
</dbReference>
<dbReference type="Pfam" id="PF00454">
    <property type="entry name" value="PI3_PI4_kinase"/>
    <property type="match status" value="1"/>
</dbReference>
<dbReference type="PROSITE" id="PS51545">
    <property type="entry name" value="PIK_HELICAL"/>
    <property type="match status" value="1"/>
</dbReference>
<evidence type="ECO:0000256" key="4">
    <source>
        <dbReference type="ARBA" id="ARBA00022777"/>
    </source>
</evidence>
<dbReference type="InterPro" id="IPR001263">
    <property type="entry name" value="PI3K_accessory_dom"/>
</dbReference>
<proteinExistence type="predicted"/>
<comment type="catalytic activity">
    <reaction evidence="5">
        <text>a 1,2-diacyl-sn-glycero-3-phospho-(1D-myo-inositol) + ATP = a 1,2-diacyl-sn-glycero-3-phospho-(1D-myo-inositol 4-phosphate) + ADP + H(+)</text>
        <dbReference type="Rhea" id="RHEA:19877"/>
        <dbReference type="ChEBI" id="CHEBI:15378"/>
        <dbReference type="ChEBI" id="CHEBI:30616"/>
        <dbReference type="ChEBI" id="CHEBI:57880"/>
        <dbReference type="ChEBI" id="CHEBI:58178"/>
        <dbReference type="ChEBI" id="CHEBI:456216"/>
        <dbReference type="EC" id="2.7.1.67"/>
    </reaction>
    <physiologicalReaction direction="left-to-right" evidence="5">
        <dbReference type="Rhea" id="RHEA:19878"/>
    </physiologicalReaction>
</comment>
<evidence type="ECO:0000256" key="5">
    <source>
        <dbReference type="ARBA" id="ARBA00036767"/>
    </source>
</evidence>
<dbReference type="SUPFAM" id="SSF56112">
    <property type="entry name" value="Protein kinase-like (PK-like)"/>
    <property type="match status" value="1"/>
</dbReference>
<sequence length="934" mass="104517">MAEGYLGGEGYLVKRVRQTLDVGVHGTCSPGKSCQHSSHQRNHSLDFRPFQNTIQTHHRNRSLDSVLQGIPESGSELSTLVKPKLLLNYSPSSPYCSCSQNSAPLCEGTKDTDRTSLASDDSGIFNSDDGDRATRAATFDISSLGSEHRTNSSSELHLGCESFQLDCEVSAVPLETESENTRTKDDVESEIKMDENHQAAVPQTLLWSNSTEIPIVLSKNPPPRESWLLRLFESKLFDMSIAITYLFNSKETGVLTYIGNKIFSFKDRDVEFFLPQLVSLYVHHADTAGAIQPYLVHRCKKNANFSLQLAWLLTAYCSDTNAPLQRKSQGVKLKNRILSEELRPHLPTDGAPLYANSLLVTSSVINKKTHQRSYSDATGLGAGENNLSHPLNEKRVSGDLASGQAFNSGCICFQSCEGVCSDLRGEKIQCNCQAPRLAPENEFVKSLISIGLRLQALSTKELKTQRLQAELSVLNVNLPARVWLPIHYSNFPHLVVRVPPQAAVVLNSKDKAPYIIYVEVIEVEDMEKSPIPSKIANTLRQTRSEDNLLNYYSHQDVSPGSFSLYPIVDDDGECWSQVYDDISLQLHNITCHKTRDRDTLSQFSQDSGTSTDRDPVLVAAGDIRRRLSESINVPKTTFTRDPEDPSAAALKEPWEDKIRRIQESSPYSCLSGWQLLAVIVKCGDDLRQELMAYQILATLQKIWEQERVPLWIRPYRILVTSSDSGMIEPILNTVSLHQIKKHSKMSLLNYFLQEFGCLNSEEFLSAQKNFVQSCAAYCIVSYLIQVKDRHNGNILLDAEGHIIHIDFGFILSSSPKNLGFENSPFKLTQEFVSVMGGLGSDMFEYFKILILQGLLAARKHHEKILVLVEIMQASAQLPCFKNGASAVKALKERFHIGFTEDQLQLFVDSMVESSMHSLTTRLYDGFQYLTNGIL</sequence>
<dbReference type="SMART" id="SM00146">
    <property type="entry name" value="PI3Kc"/>
    <property type="match status" value="1"/>
</dbReference>
<dbReference type="Gene3D" id="1.10.1070.11">
    <property type="entry name" value="Phosphatidylinositol 3-/4-kinase, catalytic domain"/>
    <property type="match status" value="1"/>
</dbReference>
<name>A0ABM1S7K5_LIMPO</name>
<evidence type="ECO:0000313" key="11">
    <source>
        <dbReference type="RefSeq" id="XP_022239610.1"/>
    </source>
</evidence>
<protein>
    <recommendedName>
        <fullName evidence="7">Phosphatidylinositol 4-kinase beta</fullName>
        <ecNumber evidence="2">2.7.1.67</ecNumber>
    </recommendedName>
</protein>
<dbReference type="PANTHER" id="PTHR10048">
    <property type="entry name" value="PHOSPHATIDYLINOSITOL KINASE"/>
    <property type="match status" value="1"/>
</dbReference>
<organism evidence="10 11">
    <name type="scientific">Limulus polyphemus</name>
    <name type="common">Atlantic horseshoe crab</name>
    <dbReference type="NCBI Taxonomy" id="6850"/>
    <lineage>
        <taxon>Eukaryota</taxon>
        <taxon>Metazoa</taxon>
        <taxon>Ecdysozoa</taxon>
        <taxon>Arthropoda</taxon>
        <taxon>Chelicerata</taxon>
        <taxon>Merostomata</taxon>
        <taxon>Xiphosura</taxon>
        <taxon>Limulidae</taxon>
        <taxon>Limulus</taxon>
    </lineage>
</organism>
<dbReference type="PROSITE" id="PS50290">
    <property type="entry name" value="PI3_4_KINASE_3"/>
    <property type="match status" value="1"/>
</dbReference>
<dbReference type="SUPFAM" id="SSF48371">
    <property type="entry name" value="ARM repeat"/>
    <property type="match status" value="1"/>
</dbReference>
<dbReference type="GeneID" id="106457848"/>